<gene>
    <name evidence="4" type="ORF">GCM10022421_32780</name>
</gene>
<keyword evidence="3" id="KW-0460">Magnesium</keyword>
<dbReference type="RefSeq" id="WP_344965850.1">
    <property type="nucleotide sequence ID" value="NZ_BAABDS010000047.1"/>
</dbReference>
<dbReference type="Gene3D" id="3.40.50.1000">
    <property type="entry name" value="HAD superfamily/HAD-like"/>
    <property type="match status" value="1"/>
</dbReference>
<evidence type="ECO:0000313" key="4">
    <source>
        <dbReference type="EMBL" id="GAA3721588.1"/>
    </source>
</evidence>
<dbReference type="GO" id="GO:0016787">
    <property type="term" value="F:hydrolase activity"/>
    <property type="evidence" value="ECO:0007669"/>
    <property type="project" value="UniProtKB-KW"/>
</dbReference>
<dbReference type="EMBL" id="BAABDS010000047">
    <property type="protein sequence ID" value="GAA3721588.1"/>
    <property type="molecule type" value="Genomic_DNA"/>
</dbReference>
<dbReference type="Proteomes" id="UP001501479">
    <property type="component" value="Unassembled WGS sequence"/>
</dbReference>
<reference evidence="5" key="1">
    <citation type="journal article" date="2019" name="Int. J. Syst. Evol. Microbiol.">
        <title>The Global Catalogue of Microorganisms (GCM) 10K type strain sequencing project: providing services to taxonomists for standard genome sequencing and annotation.</title>
        <authorList>
            <consortium name="The Broad Institute Genomics Platform"/>
            <consortium name="The Broad Institute Genome Sequencing Center for Infectious Disease"/>
            <person name="Wu L."/>
            <person name="Ma J."/>
        </authorList>
    </citation>
    <scope>NUCLEOTIDE SEQUENCE [LARGE SCALE GENOMIC DNA]</scope>
    <source>
        <strain evidence="5">JCM 17329</strain>
    </source>
</reference>
<evidence type="ECO:0000256" key="2">
    <source>
        <dbReference type="ARBA" id="ARBA00022801"/>
    </source>
</evidence>
<dbReference type="PANTHER" id="PTHR43344:SF13">
    <property type="entry name" value="PHOSPHATASE RV3661-RELATED"/>
    <property type="match status" value="1"/>
</dbReference>
<dbReference type="NCBIfam" id="TIGR01488">
    <property type="entry name" value="HAD-SF-IB"/>
    <property type="match status" value="1"/>
</dbReference>
<keyword evidence="5" id="KW-1185">Reference proteome</keyword>
<dbReference type="InterPro" id="IPR036412">
    <property type="entry name" value="HAD-like_sf"/>
</dbReference>
<dbReference type="SUPFAM" id="SSF56784">
    <property type="entry name" value="HAD-like"/>
    <property type="match status" value="1"/>
</dbReference>
<organism evidence="4 5">
    <name type="scientific">Oceanisphaera sediminis</name>
    <dbReference type="NCBI Taxonomy" id="981381"/>
    <lineage>
        <taxon>Bacteria</taxon>
        <taxon>Pseudomonadati</taxon>
        <taxon>Pseudomonadota</taxon>
        <taxon>Gammaproteobacteria</taxon>
        <taxon>Aeromonadales</taxon>
        <taxon>Aeromonadaceae</taxon>
        <taxon>Oceanisphaera</taxon>
    </lineage>
</organism>
<keyword evidence="2 4" id="KW-0378">Hydrolase</keyword>
<comment type="caution">
    <text evidence="4">The sequence shown here is derived from an EMBL/GenBank/DDBJ whole genome shotgun (WGS) entry which is preliminary data.</text>
</comment>
<dbReference type="InterPro" id="IPR023214">
    <property type="entry name" value="HAD_sf"/>
</dbReference>
<dbReference type="Pfam" id="PF12710">
    <property type="entry name" value="HAD"/>
    <property type="match status" value="1"/>
</dbReference>
<dbReference type="CDD" id="cd02612">
    <property type="entry name" value="HAD_PGPPase"/>
    <property type="match status" value="1"/>
</dbReference>
<dbReference type="PANTHER" id="PTHR43344">
    <property type="entry name" value="PHOSPHOSERINE PHOSPHATASE"/>
    <property type="match status" value="1"/>
</dbReference>
<dbReference type="InterPro" id="IPR006385">
    <property type="entry name" value="HAD_hydro_SerB1"/>
</dbReference>
<sequence>MELAIFDLDETLIAGDSASLWLAFLVRRQLAPTDILEREHALMSDYYRGRMDMDAYMALTLAPIKNWQQLDLAPLIDEFVEQDILPLVYPAALERLAWHTAQGHQQLIISATGEHLVKPIAQRLGVDHAIGIQLECHDGVYNGRTHGVYSYQQGKLTRLQAWLAMQPQTPNMTYGYSDSLNDLPLLEFVHRAAVVNGSERLLRLAAERGWERLNWHLS</sequence>
<proteinExistence type="predicted"/>
<dbReference type="NCBIfam" id="TIGR01490">
    <property type="entry name" value="HAD-SF-IB-hyp1"/>
    <property type="match status" value="1"/>
</dbReference>
<evidence type="ECO:0000313" key="5">
    <source>
        <dbReference type="Proteomes" id="UP001501479"/>
    </source>
</evidence>
<protein>
    <submittedName>
        <fullName evidence="4">HAD family hydrolase</fullName>
    </submittedName>
</protein>
<name>A0ABP7EMS7_9GAMM</name>
<dbReference type="Gene3D" id="1.20.1440.100">
    <property type="entry name" value="SG protein - dephosphorylation function"/>
    <property type="match status" value="1"/>
</dbReference>
<keyword evidence="1" id="KW-0479">Metal-binding</keyword>
<dbReference type="InterPro" id="IPR050582">
    <property type="entry name" value="HAD-like_SerB"/>
</dbReference>
<evidence type="ECO:0000256" key="1">
    <source>
        <dbReference type="ARBA" id="ARBA00022723"/>
    </source>
</evidence>
<evidence type="ECO:0000256" key="3">
    <source>
        <dbReference type="ARBA" id="ARBA00022842"/>
    </source>
</evidence>
<accession>A0ABP7EMS7</accession>